<dbReference type="PANTHER" id="PTHR22826">
    <property type="entry name" value="RHO GUANINE EXCHANGE FACTOR-RELATED"/>
    <property type="match status" value="1"/>
</dbReference>
<evidence type="ECO:0000256" key="1">
    <source>
        <dbReference type="ARBA" id="ARBA00022658"/>
    </source>
</evidence>
<sequence>MTREEEEKILSNRQCVLEELVRTEHTYVKHLKMVVEGYLALTRDPDGEVPAPDDWDTTSEYNTFSNMESIYNWHKNVFLKELERCLTDVNELGLIFERNERKMMSMYTRYTHNHDKQKPAALDKFGEYFYNLAIELDYSQQMDELLFKPIQRITVYHLLMDRIYGSTKKLKRPTECESVQRALKVVKDLPHNINVMMKFRDVMGYKDGNEDNGKLVYHGLLLCAEGEVKNAHKKSAKKTVYYKGEPFMVYLFEKNVLFNVVVGKNVKNNEPRCFYRNHIPVNNMLFGKVPNCINTFTIRSMRVEFATTSGDPDSIIGENPKGECLAYTCRAETPESFAEWIHAIETVSAQQYDFAGALENPRAHQTLRS</sequence>
<organism evidence="3">
    <name type="scientific">Lygus hesperus</name>
    <name type="common">Western plant bug</name>
    <dbReference type="NCBI Taxonomy" id="30085"/>
    <lineage>
        <taxon>Eukaryota</taxon>
        <taxon>Metazoa</taxon>
        <taxon>Ecdysozoa</taxon>
        <taxon>Arthropoda</taxon>
        <taxon>Hexapoda</taxon>
        <taxon>Insecta</taxon>
        <taxon>Pterygota</taxon>
        <taxon>Neoptera</taxon>
        <taxon>Paraneoptera</taxon>
        <taxon>Hemiptera</taxon>
        <taxon>Heteroptera</taxon>
        <taxon>Panheteroptera</taxon>
        <taxon>Cimicomorpha</taxon>
        <taxon>Miridae</taxon>
        <taxon>Mirini</taxon>
        <taxon>Lygus</taxon>
    </lineage>
</organism>
<dbReference type="AlphaFoldDB" id="A0A146LHX2"/>
<dbReference type="Pfam" id="PF22697">
    <property type="entry name" value="SOS1_NGEF_PH"/>
    <property type="match status" value="1"/>
</dbReference>
<feature type="domain" description="DH" evidence="2">
    <location>
        <begin position="12"/>
        <end position="196"/>
    </location>
</feature>
<evidence type="ECO:0000259" key="2">
    <source>
        <dbReference type="PROSITE" id="PS50010"/>
    </source>
</evidence>
<dbReference type="GO" id="GO:0005737">
    <property type="term" value="C:cytoplasm"/>
    <property type="evidence" value="ECO:0007669"/>
    <property type="project" value="TreeGrafter"/>
</dbReference>
<gene>
    <name evidence="3" type="primary">Trio_1</name>
    <name evidence="3" type="ORF">g.66109</name>
</gene>
<evidence type="ECO:0000313" key="3">
    <source>
        <dbReference type="EMBL" id="JAQ07658.1"/>
    </source>
</evidence>
<keyword evidence="1" id="KW-0344">Guanine-nucleotide releasing factor</keyword>
<dbReference type="GO" id="GO:0005085">
    <property type="term" value="F:guanyl-nucleotide exchange factor activity"/>
    <property type="evidence" value="ECO:0007669"/>
    <property type="project" value="UniProtKB-KW"/>
</dbReference>
<dbReference type="SUPFAM" id="SSF50729">
    <property type="entry name" value="PH domain-like"/>
    <property type="match status" value="1"/>
</dbReference>
<dbReference type="SUPFAM" id="SSF48065">
    <property type="entry name" value="DBL homology domain (DH-domain)"/>
    <property type="match status" value="1"/>
</dbReference>
<dbReference type="InterPro" id="IPR035899">
    <property type="entry name" value="DBL_dom_sf"/>
</dbReference>
<reference evidence="3" key="1">
    <citation type="journal article" date="2016" name="Gigascience">
        <title>De novo construction of an expanded transcriptome assembly for the western tarnished plant bug, Lygus hesperus.</title>
        <authorList>
            <person name="Tassone E.E."/>
            <person name="Geib S.M."/>
            <person name="Hall B."/>
            <person name="Fabrick J.A."/>
            <person name="Brent C.S."/>
            <person name="Hull J.J."/>
        </authorList>
    </citation>
    <scope>NUCLEOTIDE SEQUENCE</scope>
</reference>
<dbReference type="InterPro" id="IPR055251">
    <property type="entry name" value="SOS1_NGEF_PH"/>
</dbReference>
<dbReference type="Gene3D" id="2.30.29.30">
    <property type="entry name" value="Pleckstrin-homology domain (PH domain)/Phosphotyrosine-binding domain (PTB)"/>
    <property type="match status" value="1"/>
</dbReference>
<dbReference type="EMBL" id="GDHC01010971">
    <property type="protein sequence ID" value="JAQ07658.1"/>
    <property type="molecule type" value="Transcribed_RNA"/>
</dbReference>
<dbReference type="PROSITE" id="PS50010">
    <property type="entry name" value="DH_2"/>
    <property type="match status" value="1"/>
</dbReference>
<dbReference type="Pfam" id="PF00621">
    <property type="entry name" value="RhoGEF"/>
    <property type="match status" value="1"/>
</dbReference>
<protein>
    <submittedName>
        <fullName evidence="3">Triple functional domain protein</fullName>
    </submittedName>
</protein>
<dbReference type="CDD" id="cd00160">
    <property type="entry name" value="RhoGEF"/>
    <property type="match status" value="1"/>
</dbReference>
<dbReference type="InterPro" id="IPR051336">
    <property type="entry name" value="RhoGEF_Guanine_NuclExch_SF"/>
</dbReference>
<dbReference type="SMART" id="SM00325">
    <property type="entry name" value="RhoGEF"/>
    <property type="match status" value="1"/>
</dbReference>
<dbReference type="PANTHER" id="PTHR22826:SF106">
    <property type="entry name" value="TRIO, ISOFORM A"/>
    <property type="match status" value="1"/>
</dbReference>
<dbReference type="InterPro" id="IPR000219">
    <property type="entry name" value="DH_dom"/>
</dbReference>
<accession>A0A146LHX2</accession>
<name>A0A146LHX2_LYGHE</name>
<dbReference type="Gene3D" id="1.20.900.10">
    <property type="entry name" value="Dbl homology (DH) domain"/>
    <property type="match status" value="1"/>
</dbReference>
<dbReference type="GO" id="GO:0019898">
    <property type="term" value="C:extrinsic component of membrane"/>
    <property type="evidence" value="ECO:0007669"/>
    <property type="project" value="TreeGrafter"/>
</dbReference>
<dbReference type="GO" id="GO:0007411">
    <property type="term" value="P:axon guidance"/>
    <property type="evidence" value="ECO:0007669"/>
    <property type="project" value="TreeGrafter"/>
</dbReference>
<proteinExistence type="predicted"/>
<dbReference type="InterPro" id="IPR011993">
    <property type="entry name" value="PH-like_dom_sf"/>
</dbReference>